<protein>
    <submittedName>
        <fullName evidence="1">Uncharacterized protein</fullName>
    </submittedName>
</protein>
<proteinExistence type="predicted"/>
<evidence type="ECO:0000313" key="2">
    <source>
        <dbReference type="Proteomes" id="UP001396334"/>
    </source>
</evidence>
<sequence>MVHVVSMLEVPILLGSTSFQSKEVKGAQYSLVLLLSRFDGRFSNFPETKVVAGGSEEIGGFTIGLEHELCGWVRVVEGKGRLGSEGKPVWIEGDYVHPVTVVLEETAESDALVVDIHGG</sequence>
<dbReference type="Proteomes" id="UP001396334">
    <property type="component" value="Unassembled WGS sequence"/>
</dbReference>
<keyword evidence="2" id="KW-1185">Reference proteome</keyword>
<comment type="caution">
    <text evidence="1">The sequence shown here is derived from an EMBL/GenBank/DDBJ whole genome shotgun (WGS) entry which is preliminary data.</text>
</comment>
<accession>A0ABR2U6J8</accession>
<reference evidence="1 2" key="1">
    <citation type="journal article" date="2024" name="G3 (Bethesda)">
        <title>Genome assembly of Hibiscus sabdariffa L. provides insights into metabolisms of medicinal natural products.</title>
        <authorList>
            <person name="Kim T."/>
        </authorList>
    </citation>
    <scope>NUCLEOTIDE SEQUENCE [LARGE SCALE GENOMIC DNA]</scope>
    <source>
        <strain evidence="1">TK-2024</strain>
        <tissue evidence="1">Old leaves</tissue>
    </source>
</reference>
<gene>
    <name evidence="1" type="ORF">V6N11_058983</name>
</gene>
<evidence type="ECO:0000313" key="1">
    <source>
        <dbReference type="EMBL" id="KAK9045094.1"/>
    </source>
</evidence>
<name>A0ABR2U6J8_9ROSI</name>
<organism evidence="1 2">
    <name type="scientific">Hibiscus sabdariffa</name>
    <name type="common">roselle</name>
    <dbReference type="NCBI Taxonomy" id="183260"/>
    <lineage>
        <taxon>Eukaryota</taxon>
        <taxon>Viridiplantae</taxon>
        <taxon>Streptophyta</taxon>
        <taxon>Embryophyta</taxon>
        <taxon>Tracheophyta</taxon>
        <taxon>Spermatophyta</taxon>
        <taxon>Magnoliopsida</taxon>
        <taxon>eudicotyledons</taxon>
        <taxon>Gunneridae</taxon>
        <taxon>Pentapetalae</taxon>
        <taxon>rosids</taxon>
        <taxon>malvids</taxon>
        <taxon>Malvales</taxon>
        <taxon>Malvaceae</taxon>
        <taxon>Malvoideae</taxon>
        <taxon>Hibiscus</taxon>
    </lineage>
</organism>
<dbReference type="EMBL" id="JBBPBN010000002">
    <property type="protein sequence ID" value="KAK9045094.1"/>
    <property type="molecule type" value="Genomic_DNA"/>
</dbReference>